<feature type="compositionally biased region" description="Basic and acidic residues" evidence="1">
    <location>
        <begin position="1"/>
        <end position="13"/>
    </location>
</feature>
<reference evidence="2 3" key="1">
    <citation type="submission" date="2020-05" db="EMBL/GenBank/DDBJ databases">
        <title>Azospirillum oleiclasticum sp. nov, a nitrogen-fixing and heavy crude oil-emulsifying bacterium isolated from the crude oil of Yumen Oilfield.</title>
        <authorList>
            <person name="Wu D."/>
            <person name="Cai M."/>
            <person name="Zhang X."/>
        </authorList>
    </citation>
    <scope>NUCLEOTIDE SEQUENCE [LARGE SCALE GENOMIC DNA]</scope>
    <source>
        <strain evidence="2 3">ROY-1-1-2</strain>
    </source>
</reference>
<evidence type="ECO:0000256" key="1">
    <source>
        <dbReference type="SAM" id="MobiDB-lite"/>
    </source>
</evidence>
<organism evidence="2 3">
    <name type="scientific">Azospirillum oleiclasticum</name>
    <dbReference type="NCBI Taxonomy" id="2735135"/>
    <lineage>
        <taxon>Bacteria</taxon>
        <taxon>Pseudomonadati</taxon>
        <taxon>Pseudomonadota</taxon>
        <taxon>Alphaproteobacteria</taxon>
        <taxon>Rhodospirillales</taxon>
        <taxon>Azospirillaceae</taxon>
        <taxon>Azospirillum</taxon>
    </lineage>
</organism>
<sequence>MPGVLDEHTDAYHRPVRARRRRGQAQDRNEDVAARPGRQAGVPQPDLLIIDEAVWPRAVRDTRVELEALVGALDRPEWRETMTRLGCALASPRALEAVRRDVGGERLAAARELLAARKSALRADVEEALARRDLAAARKLAPELGMLRRAGRVLAAVAAELDMPRASFNGVEFEPGDTAGRIACVRCHHLARPQAVRDDTPVLLLDASGDPELASRALGLGGLDCRTWRIARNAHFTQISSRTMSRGQVLGSTNQTADQNAATLRRQILEFMVARAAGANGPVLVVSYKGYAEEAADALTAAGVPAIGLHFGKLRGQNGAQACSMAFIIGREQPARDAEHAARAVFARDPEPLTAWEGEPVLQSRRYRMRDGSVEVVETPVHPDPRVQRVLEQSREREIEQALDRLRLIHNPAPKRVFVLTAIPLDIVVDEVIEWRDRMAEEDAITTLWRTWGVVPTGARRLAEVLDIAPAKADWLLEKYGSSNKRPEAGTPIGTTVHFHGGRDVLFRAAGQRGQASPARVDPARHRTIVETRDALEALLGTPVTELGYAGRRRMLFASGAAPAAHWRALQPAPTVFRAILGTDHRAPGAPPVLPSGELVCRVGDRLRVHHWAWDGHGAPLTMMERLEPVRGAPAELEKPAAQPRAFTLSEIRDELGIHPDTFRRAFGAKEMRTLGWAAREKAMVQWMAGRVGAERFRAAVGRLAGGGC</sequence>
<dbReference type="RefSeq" id="WP_180280100.1">
    <property type="nucleotide sequence ID" value="NZ_JABFDB010000001.1"/>
</dbReference>
<accession>A0ABX2T5C9</accession>
<evidence type="ECO:0000313" key="2">
    <source>
        <dbReference type="EMBL" id="NYZ18348.1"/>
    </source>
</evidence>
<proteinExistence type="predicted"/>
<keyword evidence="3" id="KW-1185">Reference proteome</keyword>
<name>A0ABX2T5C9_9PROT</name>
<feature type="compositionally biased region" description="Basic residues" evidence="1">
    <location>
        <begin position="14"/>
        <end position="23"/>
    </location>
</feature>
<dbReference type="Proteomes" id="UP000584642">
    <property type="component" value="Unassembled WGS sequence"/>
</dbReference>
<evidence type="ECO:0008006" key="4">
    <source>
        <dbReference type="Google" id="ProtNLM"/>
    </source>
</evidence>
<comment type="caution">
    <text evidence="2">The sequence shown here is derived from an EMBL/GenBank/DDBJ whole genome shotgun (WGS) entry which is preliminary data.</text>
</comment>
<gene>
    <name evidence="2" type="ORF">HND93_01385</name>
</gene>
<evidence type="ECO:0000313" key="3">
    <source>
        <dbReference type="Proteomes" id="UP000584642"/>
    </source>
</evidence>
<dbReference type="EMBL" id="JABFDB010000001">
    <property type="protein sequence ID" value="NYZ18348.1"/>
    <property type="molecule type" value="Genomic_DNA"/>
</dbReference>
<feature type="region of interest" description="Disordered" evidence="1">
    <location>
        <begin position="1"/>
        <end position="40"/>
    </location>
</feature>
<protein>
    <recommendedName>
        <fullName evidence="4">Cytochrome c domain-containing protein</fullName>
    </recommendedName>
</protein>
<feature type="compositionally biased region" description="Basic and acidic residues" evidence="1">
    <location>
        <begin position="24"/>
        <end position="33"/>
    </location>
</feature>